<feature type="region of interest" description="Disordered" evidence="1">
    <location>
        <begin position="1"/>
        <end position="21"/>
    </location>
</feature>
<dbReference type="InParanoid" id="A0A2R5G4P6"/>
<keyword evidence="2" id="KW-0472">Membrane</keyword>
<accession>A0A2R5G4P6</accession>
<dbReference type="EMBL" id="BEYU01000013">
    <property type="protein sequence ID" value="GBG25535.1"/>
    <property type="molecule type" value="Genomic_DNA"/>
</dbReference>
<name>A0A2R5G4P6_9STRA</name>
<gene>
    <name evidence="3" type="ORF">FCC1311_017542</name>
</gene>
<evidence type="ECO:0000256" key="1">
    <source>
        <dbReference type="SAM" id="MobiDB-lite"/>
    </source>
</evidence>
<reference evidence="3 4" key="1">
    <citation type="submission" date="2017-12" db="EMBL/GenBank/DDBJ databases">
        <title>Sequencing, de novo assembly and annotation of complete genome of a new Thraustochytrid species, strain FCC1311.</title>
        <authorList>
            <person name="Sedici K."/>
            <person name="Godart F."/>
            <person name="Aiese Cigliano R."/>
            <person name="Sanseverino W."/>
            <person name="Barakat M."/>
            <person name="Ortet P."/>
            <person name="Marechal E."/>
            <person name="Cagnac O."/>
            <person name="Amato A."/>
        </authorList>
    </citation>
    <scope>NUCLEOTIDE SEQUENCE [LARGE SCALE GENOMIC DNA]</scope>
</reference>
<proteinExistence type="predicted"/>
<feature type="transmembrane region" description="Helical" evidence="2">
    <location>
        <begin position="29"/>
        <end position="48"/>
    </location>
</feature>
<keyword evidence="4" id="KW-1185">Reference proteome</keyword>
<evidence type="ECO:0000313" key="3">
    <source>
        <dbReference type="EMBL" id="GBG25535.1"/>
    </source>
</evidence>
<sequence length="7534" mass="810772">MRTRTSLHEQKNAHEQSIRKTDRAKTQGIRIFSIPTVGLIIAVLAVIATSASGLSVRIPGQDNALQTNTNTELLMTDIAIERHIEDEAAPWEPLAKVQLSSENGGSFLLRCRDHIIPTTNISTFAALAKWNRNISFAGKVDNINAALHCLFYRSANDFSGNETVHIAVELADAQHTAHVPIRVAPADELSRPHLNLAIARLSAGITEDSSDAFPLGERLGSRIVDPLQASLGIEISSIANAVLDMPGYARTGLTAAQAQAALDALTYLPPVNFFGQDVVSIRVVNEDTNASDAKHLIVDVRAENDAPTLSLGDAIRNMTLRAGVATPLRTLPDNQAGVVIADIDATPGERFRCGIRAPPGVLHIARHAGVHVSTTANVMGTSDVETILQGTLPALHAALRNIVLAPSSDAELTMWFWVMDASDLRSEIHKLTLQVQSAPLQALFERPAQAPITFDISQGTSFNLSALEVVLSDNSDSVHAERDITTVISLALTIDPAAGFIDTISGEQLPYWVARQGLGTAQIHLQGSPAELSTALTRLELKVDDAWESSTQMRAIAVVVHLVQQPFESSRVTISVRVNSADFALGFVLGSTNPLKVRTADESGEQSALRFTPDVLRLENLVPQAETPSIGSQAYTLWVQARIGSFALAEQVHRDVTAIFSDQGRSLVLKSVDLSKLRTTLSQVIYTPFPATQGLEVILVELHVVQSGRTTSSRACEAFINIEVGRGDTTFEIGWIPSNPQQLSLLTRESPEAPRVYEASLQGIDFRTSKSHADPLLIEISPASESILLANFHIQPDAQLGLSLLSPSIVHGPLDEFLLAVRRGLLRTRMTVAAESTAAQSQLLGILLTVGDLSGSELSLRNASIEDVKSLIENNRLAEPYSLSFTTQGAPQSDALLREVELLVGGSAYPFPNLLANPVLANDEHVAQGLELPSFKIQSWSASEVLSLQLQTAHGLLRVGGDQSAQEVESFETVASLNAWLAQGLRYFPTRGIAGVDHVSCAIHGKDRRLLYSTQIAIFVGDGPRGLSPEESPLADSATLEVARDTLVVDAALNDAQPIILDLQTHIAQGTPRALYELEVRPTAGMVIFAETQGLAMSAGGAILQGQRDKLNAALASATFAPDHGLDKMVCNLEILLRRPANPTFVVSRTILLSVQRQTQIARDSQLRANNAGGATALGVLRRNPDQDSTMLRVEEGQHFEISGLGWTYTFEQDIAQLPVIVHVSTSQGRLLLRNPLDALKHQILSQADDAIIMRQVAQDIPHLLHQLEVQLPEHWNSMSAGDACLVEIALLQSIDALDEVTPLIVPVHVQPPLQRPSITGILALEAGAAGLSLSPLFFEGWTGFASAKAVDLELGSVAGGQILVPDGLGLANLQSANAVHEAFVQITATLEPASGELRFRVKIYEHATDNILCERSFWIARQERVKSARIASEVQVIHANQNQSLRLGSLAVNFANFDQEACELLAIAHHGTLTIVPSQAATSQLRCSHNGTAQVHCLGTPESLASVVASGLHYRSKASFNGIDTLALHIKLKSADPEDYLTEVSLPVIVHATASQIELSIEAISASTILSALEISASNNLDFSPAISVPILLQGLNARSHDAHIRLRSDGGLRGSWQITHPAFQTLQVKTDGDDRVLELRGALRKLQKALEHHIQFTLMTPLDTRTTAQSTELIVEAWIDSDDEALQGASAPHAADRRVLQLPLTSENGQLQLPQSGCFVQFESGCQTLRFLRRASLSRTGLRLGWHDNWFSPPTRTSAVISVAASGAVRLTVPKDAAIDANVTWSLSSTGQKLDIIAASLENAERWLHNVFVEDEPIEARVSSTEGQALRISVHPSVTVRLGIFANQSDSQEIHIRASSESVLNDALANLVLSRGGDTPWDGDATLTLQIDDQVFENVVHVHVEAPNPTFWEVSGSYRRGILHGPTVARNARMSMSWQHGEPLSFDGLRIGSAMSSGTAGLRSIRVEATNGHGLWLDDALSQLTTSVITNPADLQRTTLVILEPQGGADTGLRESQLLETVCDAKPEIHSISIVDSTTSDPISGSFRVSWRGITSNDIAHNASSSEIQAELEAIVDVGALTVTREVNSNSSASEAYTWLVTFSELSSGPTGVVFGIEDAMFSSASTAVFSQLERAGNVIGGAFRLGFFGRWTSLLSWNVDPSELEHSLIGLAPTLLESGVHVTLESEGSWSTRSYRVTFDMMGQFPLIEPDTTMLTGDGASMTVTRDTAGVNASWAIFRFHHQGLSSRLVSSRSALTHVSRALQDVGLVLEPQVSENLWVGRHPNGDSGDGFLWVISATIASGLRVEAVEITGTLWASSTTRAMTLQARSDTSMDNILSALRLYPNVARVPGRSQLSFTVLKAVNTLLQSETDSLRINFLSSSTTGDQAASSAGQCTLDVAASTVAVDGFTRTHGQLFQAAVPRIDCLGPVQQLELRMVAYQGLLSLSAKAPVVAVKGARGLVQEKRWSSDETAGIGVSEIIVRGSQDAIQEAMNSAAYVFGSWKELHLDQAQAQITSLRISRHLRHPTPSVFVVETRCNVGVISGSFVLAIEIAQVDSEGRVTSHTTDVTASIDVQASFEDMENHLLAVSTWPEGEAIQVKRSSETNAQLTYTWEVTVVHSIASQGHVLSIAVDSSSLSSSSVQASTSVAAETITSAFSADLSSVTISCLNGDAVFTADASAEEVQAAFASPIIVSRGSDGSLLLGSSLIGGALPPMNCESNDPHVWVWESIAQASEPTFTDAVVLEIRNPLTNETRASNMISVRGEATVEQVLRRTMHLARPSKVLHCIAGDEAVQVSGFFLAIATLEQSPSLNLPLRCAVRAERGTAYFRLPEGNTQDVVFDRDLESLQNLIHSGIKYTPPTTGSASDSIQLSCHIEWKGMMRSSIVESDETILLSSAEIIVHDERRTSARISGPESISLQRGELWGFDGRLQLETDEENSNVSVDVRLTTQIGAFVGLSSDSDSRIAQDVHTETYADESSVRIVGLSSDVAAVLSSMSYFASADSDESANVIEVMMDGRVQAQIAITVASQYLPLLVAECSQANGCLVEIEEDSTVLIAQLAGVHISPMALSHCSSESVSFQVASDSGRLFAGHVSPDLAFRGGLDPLEWSTRAELNALETALSRLLYSSSHKWYGHDIVSIDYTCGDFRTRIEIHVHVLPVDDRLTIEAATSGPLYAALDVPLLVHHYRIVDPDELAGSSQDCVPLILTLMTQMGHLHVEELFGAALETGNVFLPGYDGNRVLAFRACASKLNLLLQSIQYTRMRKHKANTAIADTLSIYVRRAHEAEEAHVSAHTQIELERQPGDDLPALVRKTNADQDGDRVDAPVPLHLNKQVRLSDLISLEGGDFSNASPGSSALLTITTQYGSIRSETLLDELETAHVVFRADQRLVIQVESDSINLQNVLSLVWYASLPPADALRWHAQLLSTDRKNDVISVDLVATSYAHDSEETSELLPHVDVPLLISIPEELILPEIELFQNITSHALRLRDARPIWLSDQADEDTQSVVIADAELVVLQILLSESSAPCILRDIMLEAHVPLTRAQVVGPVPLDFFLRDRVAGRTSTAAISLTVQVVAGSGVLEPPSRNDPSIDVQRLATDWFIVRGLVEDVDRVLQETQVLSNRPHEFGADRAFAFAEVYVSVVAKACGTTKLEARKVFVFPEETNKVAGVLEAHIFSSQGQEHLEAKASMMITDKVDVRVASGATDTEDLELVISCESGRFSIEGLCSAAVNIQGLRSNRILLSLPAGHPIQLAHCVSKVKYTAGTDSDTISAFVNGKDESLFAISVEIVTAEPVWSLSGLGAESNAATLTAASLSSGSIDLSAAFGHFALTRDRGEPTSALMSVTFAAARNSARVLWNNQSEIHGVVATETIDGGVLIQGSQPQVIQALATHAPLFYEPPQSSWCGRERIRVNVDGVSVRALQLEILCEGPESRPTWSDQVSLAIHGFEDRKLDFGVASGLQVVDTASQLHGCNNEAWLVRVQLSTIDGLSTQFTMPKSVPGVRSELGESADFVGCVSDVNAALRALVIAPETDTFGNASLQCSVSRLASTDEDRVELRIEFEAVHDGPRIRHILPNHTLQVMEGETLVLGGFYIQDADAASSSQDAYEVTLRVPTGTIYAGSPAEERNIRITRSDSGDVILRGLLSELNLELKRVLYTASSRFTGTLNLEASVQDKHEHRSVSTISVTVAGVGPGISLRRLQADVLTSAPTLVPSSSVSLAGVVALEDDLRAPEFAQLTVTADPAGAQPEVQQIVVRRPVFSDVHLVRLAATQNEAAAPATFKLSYDGETTGDIDRAALDSVSKELGSSLGASMESMLAALGTVDQVEVSRTKLGAYGLEWAVTFFRTSPGPALVLESENDPSNAIDVTISRTGGVDELELEGNFTLQLGSRVSTSLSFDSPAVFIQRALEALPTVHLVHVDEQALLTSEDAEVFNAWTVTFVRPAGDIPLLKALVLNSTVPEVRVEISEITKGQGVAAVQRVITSARHQNMVLALRSTAVMGPVEGSFKLALDLRSLGGSRVVSNVVDHAAVATIAEERVHSARGSRPGDSIESVVNAMLQKASQGLEAHFESFDSTAMYVSVSRNDQICEHDCKLFSEEYPAGPLCTFDSASNADGAFTWFIEFHNAPSSLPLLEIEESHLVAVDTPDLYIGLLQARKASPVPEVAANQVSGSLALDGITFTHAADTDITLPQILSFASGPDLEAGLVLYLIDLGRAASGLPFPIDVNGSLLEGQGVHVDSALKFPWSRVKSEPELQLDVETTGVSWVEYMARNEIRFQGTVPELNDVLQQSVKGLRVSGHRGWHGRALINFEATALTSDDELGLHESVLVDVAPRTPEVRLQLASSVRSLREDLDIYVFGSKPGQIEAIVFGDEDIPLRLSVQVSVGFVWILPEYRLLHRSIAEAKERPAWSQPESSLVFKGTLTEVRSALAHLQYRSATLGVTELKLDISADLTQGLGHNSSLAEIPAISRTVFLNVRPLDQPLLFVNGTLHRDISVSESESVNLLSEVRLVSEEPLRETVEATLEVQRGKLTLALRDEWNGQDEVAVSEDGKMLRVRSTREGLNQQIFPYVLYRAARTHYTGEDIGILTVTSAATQRLASLTVRISITETDDPLQIVSQSPTEPLRILEDQPLPLEGLFHITDVDQVPQGELRDENITLELRTFARHVDMQQAIRTTADGGVLNGHFKVSIDLTPWGGTVVESERIAANAVPSITSERTTHATGTGRGESVEAKINALLAQAQNGSILTEQITVSVSQTDEVCSYECKSVLAAYDSSSLLCSKSAHCDLCVGHCQGGTVHRCSSDADCDEGTGSCLFSRGECLSDGSPCSSHVSCQEAGECIASGCAANTVGGNTWTITFSKAPWDLPMLFISEERFFGATNARVACDVIINRTPARPVQESNRLGGSFRINDKVLSYNASAKEVQTVFEELADLALVRNATLHGPHAAPVPVGRSFVEIVEREGPSLEDGYVWTIRMTAAAQAFASSLIVDSALLEGLEPEASLRFVGENVTPITGAHVHIESKHGVVGVRGTGRQNAVENYSVQLADSSLLEEYLDSLVFLPDQNWNSEAGRDFASVRVEVLKDDDLEGRARAATQLVHVAAVNDGPVLHVPGQVLDENDLTADQVSGRLLSVNDYSVREGSTERIAGLSIRDVDAGAKAIYIELLATNGTLSLAAEVALQNFQQMNASSMSWTGSVSAINYAFQQLLFTSENMFGNGGNASVHIIATDGGHNGDDGSIGSDSVTVPLLVVANDDAPELELPVNRHAWYCREDDSLALPGLLIRYDNYPEHESVQLEAYASHGVVQVPVVFANVSMSSLPDQGLFLEGTVAAVNGALAEAIYTPNADYSSTQTQQPDEITFTLRSVRGDIVYNSASVYVEAVNDEPFLSVPGATVEYDGAGRYVTTATPTLTTAEDHSLMMPAMTVIDADGDFEVIHLTFSCQYGSLRLAHTAAELSIEVSAESSTLWVSGQLGRVNKALGEAQDAGVVYTPTRDWSGIDVVIISVQDAAGSTDMVTLTIVVEAVNDAPVWQLPDPATLRVDEDGALALSTVRVLDVDVDAADPFLVRIEPVHGMVSVLNEAKSRSVVLNSTLSLVNQALSSLLFYPASHAHALDDEAEAEAIHFIADDFGSVGSGGPRTKESVLPIVNIIPWTDPPRIEVPGAVYANETTCQKSTRRSWPRRVEDVSLFDICGAIIDVAPIEALEDGDVRITGIHVQDSDLDVALTSRRLRVELTVSNGRLHVSPRGAANFVTGSDGRLVEFFGSPNECNLILDSIVYRPDLHWYGLDYLRIVAEDSTEMNSGVMGVASLRDEQMIPLHILPVQDVPQFTGELTQAYSGPAMLTTSEDQPLFLAGPHRELSLVHADGDKVEVAFIGIARHGTMSLDPDDFVEVKYLENLTQGVGAAAKGQVEVLAFTASVSTVREAIRHIIYVPEENWSGVEDITMISANLEDLTTDQVRLGDDFLGILSSRVAEATGSRGIDVVDDRYSSVVIHITVRATNDAPSVGLRSDAHSGHWICEEDAQVNLEGIIVDDVDGDAVQVTLWAEHGKPDISDLDVTSRKLFIAVDRDDSSLTLYGPVEDVNVLFEEDLISYSPSLNWFGLDIIEVVIEDQDGASASMTGSVLVSAVNDAPEIRSMTRTGANSVFTVAEGGRLHLSGPSRLLDADAESEIVEERLEQPAAGIWRSLVVRPGRVTDDEPSWRYSLASNASEPESLTALDADTFVFSAEDGTHGRELWRSDGRADADFASTMLIKDIRPGAQSANIDNLHLHDDGLVYFAADGKDWTWMLETDTCGGFLEAVPGIWLAVSKETTFDRFGSYDCPSGYHWASTAELAAVVGPATARAEARSGQMHSYYASLCGWSFDQWEGATRHRFMLADSYETSVFLDARQEAGSPGQLAPEVLAGGVLDETVFAGTICMADAADGTPCSRSLGCFKDAGRELWATDGTAEGTKRVVDVLPGGDGSHPSDLVSFDGDLFFAAWTELYGRELWRSDGTPQGTRMVQDLWAGTGSSDPQLLTVVGSTLFFTAEDEWHGTELWVSDGDPAFTGARPSVVRTGSAGTGTYMVLDIRTGDQVGSEPADLVHLVDNFVAFAAGDGVHGRQIWVSDGSELGTGYITDIRSDRSELGCDPQDLVVYNQQLYFTAVDGAHGRELWRVGGTDESFTATRPDGTTFAVGSGSSPLGATMVADLLPGSQGSMPTHLHVFSPSEALDPALRGVDLLVFNAMDALWVLNSATSSAVPQRAFETTAADLRFTDTGFVNLRGALFFGARPPYDTLYQRTGARQVSRKQPFFLVDVDAGSDELFSLKIETELGRIVFQDGTEAAAGVSGTLEELNVLLQSVYFEAIDGTNGAGFIIATLVDSSGASTVESFDVLVTPVNSVPVLILSRTSVRVSRSGPKVVPLHIDVSVSDEIEVPTAILEVAIASDIGKLRIEPLEKVAIVSKGERDYVLEAEKDALSSVLSTLRLELDASIEAAGYGTITLILRDHGDRGEGGPLETTAQIEIEIVD</sequence>
<evidence type="ECO:0000313" key="4">
    <source>
        <dbReference type="Proteomes" id="UP000241890"/>
    </source>
</evidence>
<keyword evidence="2" id="KW-1133">Transmembrane helix</keyword>
<comment type="caution">
    <text evidence="3">The sequence shown here is derived from an EMBL/GenBank/DDBJ whole genome shotgun (WGS) entry which is preliminary data.</text>
</comment>
<dbReference type="OrthoDB" id="191057at2759"/>
<evidence type="ECO:0000256" key="2">
    <source>
        <dbReference type="SAM" id="Phobius"/>
    </source>
</evidence>
<keyword evidence="2" id="KW-0812">Transmembrane</keyword>
<organism evidence="3 4">
    <name type="scientific">Hondaea fermentalgiana</name>
    <dbReference type="NCBI Taxonomy" id="2315210"/>
    <lineage>
        <taxon>Eukaryota</taxon>
        <taxon>Sar</taxon>
        <taxon>Stramenopiles</taxon>
        <taxon>Bigyra</taxon>
        <taxon>Labyrinthulomycetes</taxon>
        <taxon>Thraustochytrida</taxon>
        <taxon>Thraustochytriidae</taxon>
        <taxon>Hondaea</taxon>
    </lineage>
</organism>
<protein>
    <submittedName>
        <fullName evidence="3">Uncharacterized protein</fullName>
    </submittedName>
</protein>
<dbReference type="Proteomes" id="UP000241890">
    <property type="component" value="Unassembled WGS sequence"/>
</dbReference>